<dbReference type="PANTHER" id="PTHR12011:SF473">
    <property type="entry name" value="ADHESION G PROTEIN-COUPLED RECEPTOR E4P-RELATED"/>
    <property type="match status" value="1"/>
</dbReference>
<keyword evidence="9" id="KW-0675">Receptor</keyword>
<dbReference type="Gene3D" id="2.10.25.10">
    <property type="entry name" value="Laminin"/>
    <property type="match status" value="2"/>
</dbReference>
<dbReference type="PROSITE" id="PS00010">
    <property type="entry name" value="ASX_HYDROXYL"/>
    <property type="match status" value="1"/>
</dbReference>
<keyword evidence="8" id="KW-1015">Disulfide bond</keyword>
<evidence type="ECO:0000313" key="18">
    <source>
        <dbReference type="Proteomes" id="UP001176941"/>
    </source>
</evidence>
<feature type="transmembrane region" description="Helical" evidence="13">
    <location>
        <begin position="334"/>
        <end position="357"/>
    </location>
</feature>
<evidence type="ECO:0000259" key="15">
    <source>
        <dbReference type="PROSITE" id="PS50221"/>
    </source>
</evidence>
<feature type="transmembrane region" description="Helical" evidence="13">
    <location>
        <begin position="558"/>
        <end position="581"/>
    </location>
</feature>
<dbReference type="Proteomes" id="UP001176941">
    <property type="component" value="Chromosome 3"/>
</dbReference>
<dbReference type="Pfam" id="PF00002">
    <property type="entry name" value="7tm_2"/>
    <property type="match status" value="1"/>
</dbReference>
<feature type="compositionally biased region" description="Polar residues" evidence="12">
    <location>
        <begin position="607"/>
        <end position="623"/>
    </location>
</feature>
<dbReference type="InterPro" id="IPR000832">
    <property type="entry name" value="GPCR_2_secretin-like"/>
</dbReference>
<evidence type="ECO:0000256" key="8">
    <source>
        <dbReference type="ARBA" id="ARBA00023157"/>
    </source>
</evidence>
<dbReference type="InterPro" id="IPR049883">
    <property type="entry name" value="NOTCH1_EGF-like"/>
</dbReference>
<evidence type="ECO:0000256" key="4">
    <source>
        <dbReference type="ARBA" id="ARBA00022692"/>
    </source>
</evidence>
<organism evidence="17 18">
    <name type="scientific">Rangifer tarandus platyrhynchus</name>
    <name type="common">Svalbard reindeer</name>
    <dbReference type="NCBI Taxonomy" id="3082113"/>
    <lineage>
        <taxon>Eukaryota</taxon>
        <taxon>Metazoa</taxon>
        <taxon>Chordata</taxon>
        <taxon>Craniata</taxon>
        <taxon>Vertebrata</taxon>
        <taxon>Euteleostomi</taxon>
        <taxon>Mammalia</taxon>
        <taxon>Eutheria</taxon>
        <taxon>Laurasiatheria</taxon>
        <taxon>Artiodactyla</taxon>
        <taxon>Ruminantia</taxon>
        <taxon>Pecora</taxon>
        <taxon>Cervidae</taxon>
        <taxon>Odocoileinae</taxon>
        <taxon>Rangifer</taxon>
    </lineage>
</organism>
<feature type="chain" id="PRO_5046295006" evidence="14">
    <location>
        <begin position="18"/>
        <end position="633"/>
    </location>
</feature>
<dbReference type="SMART" id="SM00303">
    <property type="entry name" value="GPS"/>
    <property type="match status" value="1"/>
</dbReference>
<feature type="transmembrane region" description="Helical" evidence="13">
    <location>
        <begin position="442"/>
        <end position="461"/>
    </location>
</feature>
<feature type="domain" description="GAIN-B" evidence="15">
    <location>
        <begin position="172"/>
        <end position="328"/>
    </location>
</feature>
<dbReference type="Gene3D" id="1.20.1070.10">
    <property type="entry name" value="Rhodopsin 7-helix transmembrane proteins"/>
    <property type="match status" value="1"/>
</dbReference>
<keyword evidence="18" id="KW-1185">Reference proteome</keyword>
<evidence type="ECO:0000256" key="6">
    <source>
        <dbReference type="ARBA" id="ARBA00023040"/>
    </source>
</evidence>
<evidence type="ECO:0000256" key="14">
    <source>
        <dbReference type="SAM" id="SignalP"/>
    </source>
</evidence>
<dbReference type="PANTHER" id="PTHR12011">
    <property type="entry name" value="ADHESION G-PROTEIN COUPLED RECEPTOR"/>
    <property type="match status" value="1"/>
</dbReference>
<feature type="transmembrane region" description="Helical" evidence="13">
    <location>
        <begin position="401"/>
        <end position="422"/>
    </location>
</feature>
<dbReference type="Gene3D" id="2.60.220.50">
    <property type="match status" value="1"/>
</dbReference>
<reference evidence="17" key="1">
    <citation type="submission" date="2023-04" db="EMBL/GenBank/DDBJ databases">
        <authorList>
            <consortium name="ELIXIR-Norway"/>
        </authorList>
    </citation>
    <scope>NUCLEOTIDE SEQUENCE [LARGE SCALE GENOMIC DNA]</scope>
</reference>
<evidence type="ECO:0000256" key="1">
    <source>
        <dbReference type="ARBA" id="ARBA00004651"/>
    </source>
</evidence>
<dbReference type="InterPro" id="IPR001740">
    <property type="entry name" value="GPCR_2_EMR1-like_rcpt"/>
</dbReference>
<protein>
    <submittedName>
        <fullName evidence="17">Uncharacterized protein</fullName>
    </submittedName>
</protein>
<keyword evidence="7 13" id="KW-0472">Membrane</keyword>
<keyword evidence="14" id="KW-0732">Signal</keyword>
<name>A0ABN8Z878_RANTA</name>
<dbReference type="PROSITE" id="PS50221">
    <property type="entry name" value="GAIN_B"/>
    <property type="match status" value="1"/>
</dbReference>
<proteinExistence type="predicted"/>
<feature type="region of interest" description="Disordered" evidence="12">
    <location>
        <begin position="607"/>
        <end position="633"/>
    </location>
</feature>
<dbReference type="InterPro" id="IPR000203">
    <property type="entry name" value="GPS"/>
</dbReference>
<evidence type="ECO:0000256" key="2">
    <source>
        <dbReference type="ARBA" id="ARBA00022475"/>
    </source>
</evidence>
<dbReference type="InterPro" id="IPR057244">
    <property type="entry name" value="GAIN_B"/>
</dbReference>
<dbReference type="InterPro" id="IPR018097">
    <property type="entry name" value="EGF_Ca-bd_CS"/>
</dbReference>
<accession>A0ABN8Z878</accession>
<dbReference type="PROSITE" id="PS50261">
    <property type="entry name" value="G_PROTEIN_RECEP_F2_4"/>
    <property type="match status" value="1"/>
</dbReference>
<dbReference type="SUPFAM" id="SSF81321">
    <property type="entry name" value="Family A G protein-coupled receptor-like"/>
    <property type="match status" value="1"/>
</dbReference>
<dbReference type="Pfam" id="PF07645">
    <property type="entry name" value="EGF_CA"/>
    <property type="match status" value="1"/>
</dbReference>
<dbReference type="PRINTS" id="PR01128">
    <property type="entry name" value="EMR1HORMONER"/>
</dbReference>
<evidence type="ECO:0000256" key="5">
    <source>
        <dbReference type="ARBA" id="ARBA00022989"/>
    </source>
</evidence>
<evidence type="ECO:0000313" key="17">
    <source>
        <dbReference type="EMBL" id="CAI9169929.1"/>
    </source>
</evidence>
<keyword evidence="11" id="KW-0807">Transducer</keyword>
<feature type="signal peptide" evidence="14">
    <location>
        <begin position="1"/>
        <end position="17"/>
    </location>
</feature>
<sequence length="633" mass="70239">MGSRCLLLLSGLSVLLALSGLKAKKAGVSCPPCPENANCLKNGTCVCKDGFQSVSQGSSQKCEDIDECVTGRAKCKQKAYCRNGIGNYYCSCIPHYPVLNWVASIFTLNHAECYEDARNETQVPGDIWEMLRNNGSKKDIAKQATELLQRVELTIWSKSFVSPGKHEDSVLDIVYETKECNETSEKTVLEAGNNTMDIDCPNAFKGTTRDRNAVALITYRSLGDVLNGSFFGDRRGIKEVNLNSQVISGSIGAEGKVDLSKPVLLTFQHTQPGGGKRKYFCVYWKGSKDGGSWSTEGCAHLGSNDSHTQCKCSHLSSFAVLMALVPKEDPVLTMITHVGLSLSLLCLLLAALTFLLCRPIQNTSTSLHLQLSICLFLAYLLFFTGITRTEPEVLCKVIAGVLHYLYLAAFTWMFLEGLHLFLTVRNLKVANYTSAGRFKKRFMYPVGYGVPAVIVAVSAAINPQGYGTAKHCWINIEKGFILSFLGPISAVILINLIFYSITLWILRDRLSSLNKDVSKIQNTRMLTFKAIAQLFLLGCSWCLGFFLTELIKEPIRSIIAYAFTITNVLQGVYIFLVHCLLNQQVREEYAKWLRSISKKTESDSYTLSSSTTQTHVMEKSSNLQRKRRNDTSV</sequence>
<evidence type="ECO:0000256" key="7">
    <source>
        <dbReference type="ARBA" id="ARBA00023136"/>
    </source>
</evidence>
<feature type="domain" description="G-protein coupled receptors family 2 profile 2" evidence="16">
    <location>
        <begin position="332"/>
        <end position="582"/>
    </location>
</feature>
<dbReference type="Pfam" id="PF01825">
    <property type="entry name" value="GPS"/>
    <property type="match status" value="1"/>
</dbReference>
<dbReference type="CDD" id="cd00054">
    <property type="entry name" value="EGF_CA"/>
    <property type="match status" value="1"/>
</dbReference>
<dbReference type="InterPro" id="IPR000152">
    <property type="entry name" value="EGF-type_Asp/Asn_hydroxyl_site"/>
</dbReference>
<gene>
    <name evidence="17" type="ORF">MRATA1EN1_LOCUS18891</name>
</gene>
<dbReference type="SUPFAM" id="SSF57196">
    <property type="entry name" value="EGF/Laminin"/>
    <property type="match status" value="1"/>
</dbReference>
<evidence type="ECO:0000256" key="13">
    <source>
        <dbReference type="SAM" id="Phobius"/>
    </source>
</evidence>
<feature type="transmembrane region" description="Helical" evidence="13">
    <location>
        <begin position="369"/>
        <end position="389"/>
    </location>
</feature>
<keyword evidence="5 13" id="KW-1133">Transmembrane helix</keyword>
<dbReference type="InterPro" id="IPR046338">
    <property type="entry name" value="GAIN_dom_sf"/>
</dbReference>
<dbReference type="InterPro" id="IPR001881">
    <property type="entry name" value="EGF-like_Ca-bd_dom"/>
</dbReference>
<evidence type="ECO:0000256" key="11">
    <source>
        <dbReference type="ARBA" id="ARBA00023224"/>
    </source>
</evidence>
<dbReference type="PRINTS" id="PR00249">
    <property type="entry name" value="GPCRSECRETIN"/>
</dbReference>
<evidence type="ECO:0000256" key="3">
    <source>
        <dbReference type="ARBA" id="ARBA00022536"/>
    </source>
</evidence>
<evidence type="ECO:0000256" key="9">
    <source>
        <dbReference type="ARBA" id="ARBA00023170"/>
    </source>
</evidence>
<keyword evidence="10" id="KW-0325">Glycoprotein</keyword>
<feature type="transmembrane region" description="Helical" evidence="13">
    <location>
        <begin position="526"/>
        <end position="546"/>
    </location>
</feature>
<feature type="transmembrane region" description="Helical" evidence="13">
    <location>
        <begin position="481"/>
        <end position="506"/>
    </location>
</feature>
<dbReference type="EMBL" id="OX459939">
    <property type="protein sequence ID" value="CAI9169929.1"/>
    <property type="molecule type" value="Genomic_DNA"/>
</dbReference>
<dbReference type="InterPro" id="IPR017981">
    <property type="entry name" value="GPCR_2-like_7TM"/>
</dbReference>
<evidence type="ECO:0000256" key="12">
    <source>
        <dbReference type="SAM" id="MobiDB-lite"/>
    </source>
</evidence>
<keyword evidence="6" id="KW-0297">G-protein coupled receptor</keyword>
<evidence type="ECO:0000256" key="10">
    <source>
        <dbReference type="ARBA" id="ARBA00023180"/>
    </source>
</evidence>
<feature type="compositionally biased region" description="Basic residues" evidence="12">
    <location>
        <begin position="624"/>
        <end position="633"/>
    </location>
</feature>
<dbReference type="PROSITE" id="PS01187">
    <property type="entry name" value="EGF_CA"/>
    <property type="match status" value="1"/>
</dbReference>
<comment type="subcellular location">
    <subcellularLocation>
        <location evidence="1">Cell membrane</location>
        <topology evidence="1">Multi-pass membrane protein</topology>
    </subcellularLocation>
</comment>
<dbReference type="SMART" id="SM00179">
    <property type="entry name" value="EGF_CA"/>
    <property type="match status" value="1"/>
</dbReference>
<keyword evidence="3" id="KW-0245">EGF-like domain</keyword>
<keyword evidence="2" id="KW-1003">Cell membrane</keyword>
<evidence type="ECO:0000259" key="16">
    <source>
        <dbReference type="PROSITE" id="PS50261"/>
    </source>
</evidence>
<keyword evidence="4 13" id="KW-0812">Transmembrane</keyword>